<dbReference type="Gene3D" id="3.40.630.30">
    <property type="match status" value="1"/>
</dbReference>
<proteinExistence type="predicted"/>
<dbReference type="GO" id="GO:0016747">
    <property type="term" value="F:acyltransferase activity, transferring groups other than amino-acyl groups"/>
    <property type="evidence" value="ECO:0007669"/>
    <property type="project" value="InterPro"/>
</dbReference>
<dbReference type="RefSeq" id="WP_121275045.1">
    <property type="nucleotide sequence ID" value="NZ_RBZV01000001.1"/>
</dbReference>
<evidence type="ECO:0000313" key="3">
    <source>
        <dbReference type="Proteomes" id="UP000280434"/>
    </source>
</evidence>
<sequence>MPSVASMLPALDTPRLLLRQRKLDDLEACLAMDRDPEVTRYIAGPWHDPVAHRQFVEHRIVRAYPPGLGYWSIREASAPDRFLGWVLLIPDHGAGPEVEIGWRLVRDAWGRGIASEAAQALVRHAFDTVRLPRVVADIQAANTASLRIAQKLGMRFVGHVDSDGAPYDRYRLERDDLRAG</sequence>
<dbReference type="InterPro" id="IPR016181">
    <property type="entry name" value="Acyl_CoA_acyltransferase"/>
</dbReference>
<dbReference type="PROSITE" id="PS51186">
    <property type="entry name" value="GNAT"/>
    <property type="match status" value="1"/>
</dbReference>
<dbReference type="InterPro" id="IPR051531">
    <property type="entry name" value="N-acetyltransferase"/>
</dbReference>
<evidence type="ECO:0000259" key="1">
    <source>
        <dbReference type="PROSITE" id="PS51186"/>
    </source>
</evidence>
<dbReference type="Pfam" id="PF13302">
    <property type="entry name" value="Acetyltransf_3"/>
    <property type="match status" value="1"/>
</dbReference>
<evidence type="ECO:0000313" key="2">
    <source>
        <dbReference type="EMBL" id="RKP52291.1"/>
    </source>
</evidence>
<dbReference type="InterPro" id="IPR000182">
    <property type="entry name" value="GNAT_dom"/>
</dbReference>
<dbReference type="PANTHER" id="PTHR43792:SF1">
    <property type="entry name" value="N-ACETYLTRANSFERASE DOMAIN-CONTAINING PROTEIN"/>
    <property type="match status" value="1"/>
</dbReference>
<dbReference type="Proteomes" id="UP000280434">
    <property type="component" value="Unassembled WGS sequence"/>
</dbReference>
<keyword evidence="2" id="KW-0808">Transferase</keyword>
<dbReference type="OrthoDB" id="9801656at2"/>
<organism evidence="2 3">
    <name type="scientific">Trinickia fusca</name>
    <dbReference type="NCBI Taxonomy" id="2419777"/>
    <lineage>
        <taxon>Bacteria</taxon>
        <taxon>Pseudomonadati</taxon>
        <taxon>Pseudomonadota</taxon>
        <taxon>Betaproteobacteria</taxon>
        <taxon>Burkholderiales</taxon>
        <taxon>Burkholderiaceae</taxon>
        <taxon>Trinickia</taxon>
    </lineage>
</organism>
<comment type="caution">
    <text evidence="2">The sequence shown here is derived from an EMBL/GenBank/DDBJ whole genome shotgun (WGS) entry which is preliminary data.</text>
</comment>
<dbReference type="SUPFAM" id="SSF55729">
    <property type="entry name" value="Acyl-CoA N-acyltransferases (Nat)"/>
    <property type="match status" value="1"/>
</dbReference>
<dbReference type="PANTHER" id="PTHR43792">
    <property type="entry name" value="GNAT FAMILY, PUTATIVE (AFU_ORTHOLOGUE AFUA_3G00765)-RELATED-RELATED"/>
    <property type="match status" value="1"/>
</dbReference>
<name>A0A494XRK8_9BURK</name>
<protein>
    <submittedName>
        <fullName evidence="2">N-acetyltransferase</fullName>
    </submittedName>
</protein>
<reference evidence="2 3" key="1">
    <citation type="submission" date="2018-10" db="EMBL/GenBank/DDBJ databases">
        <title>Paraburkholderia sp. 7MK8-2, isolated from soil.</title>
        <authorList>
            <person name="Gao Z.-H."/>
            <person name="Qiu L.-H."/>
        </authorList>
    </citation>
    <scope>NUCLEOTIDE SEQUENCE [LARGE SCALE GENOMIC DNA]</scope>
    <source>
        <strain evidence="2 3">7MK8-2</strain>
    </source>
</reference>
<dbReference type="EMBL" id="RBZV01000001">
    <property type="protein sequence ID" value="RKP52291.1"/>
    <property type="molecule type" value="Genomic_DNA"/>
</dbReference>
<gene>
    <name evidence="2" type="ORF">D7S89_01800</name>
</gene>
<dbReference type="AlphaFoldDB" id="A0A494XRK8"/>
<keyword evidence="3" id="KW-1185">Reference proteome</keyword>
<accession>A0A494XRK8</accession>
<feature type="domain" description="N-acetyltransferase" evidence="1">
    <location>
        <begin position="16"/>
        <end position="173"/>
    </location>
</feature>